<feature type="non-terminal residue" evidence="8">
    <location>
        <position position="1"/>
    </location>
</feature>
<dbReference type="InterPro" id="IPR007219">
    <property type="entry name" value="XnlR_reg_dom"/>
</dbReference>
<dbReference type="Proteomes" id="UP000258309">
    <property type="component" value="Unassembled WGS sequence"/>
</dbReference>
<name>A0A3E2HGR6_SCYLI</name>
<feature type="region of interest" description="Disordered" evidence="6">
    <location>
        <begin position="28"/>
        <end position="87"/>
    </location>
</feature>
<dbReference type="EMBL" id="NCSJ02000056">
    <property type="protein sequence ID" value="RFU32352.1"/>
    <property type="molecule type" value="Genomic_DNA"/>
</dbReference>
<gene>
    <name evidence="8" type="ORF">B7463_g3996</name>
</gene>
<feature type="compositionally biased region" description="Basic and acidic residues" evidence="6">
    <location>
        <begin position="53"/>
        <end position="64"/>
    </location>
</feature>
<dbReference type="Pfam" id="PF04082">
    <property type="entry name" value="Fungal_trans"/>
    <property type="match status" value="1"/>
</dbReference>
<dbReference type="OrthoDB" id="5121955at2759"/>
<evidence type="ECO:0000256" key="6">
    <source>
        <dbReference type="SAM" id="MobiDB-lite"/>
    </source>
</evidence>
<reference evidence="8 9" key="1">
    <citation type="submission" date="2018-05" db="EMBL/GenBank/DDBJ databases">
        <title>Draft genome sequence of Scytalidium lignicola DSM 105466, a ubiquitous saprotrophic fungus.</title>
        <authorList>
            <person name="Buettner E."/>
            <person name="Gebauer A.M."/>
            <person name="Hofrichter M."/>
            <person name="Liers C."/>
            <person name="Kellner H."/>
        </authorList>
    </citation>
    <scope>NUCLEOTIDE SEQUENCE [LARGE SCALE GENOMIC DNA]</scope>
    <source>
        <strain evidence="8 9">DSM 105466</strain>
    </source>
</reference>
<dbReference type="STRING" id="5539.A0A3E2HGR6"/>
<sequence length="666" mass="74345">MAGRESGDNAQNKPVKCEGAGVLCEIIPSRRGRRSTNTESLKRASRQQLSDNSEFRRHSPEVQEHCTPNTQSPAHNGTPRSGHKSPITSIADTIVSPAPAAQALFFGESNLLTCVTSPSIVDNLVTDPSGKTQKRLVYPISDAINIRASELFAEHILPTSSSKAHYLAKEGAFTLPAPQDCLTVLRAYFKWFHPCFPIVDRVDIANNYNKGEMSPLLLQAILFIGASYCDDETVHRMGFKDRPEAKSQLYNRAKILYDADWESNEITVLQSLFLISFWRAGPLNVKNTRYWLGAAISLAQARGLHRSNEASEADLVVRDRQSSASLGLPSRIQDEDCDVEMLDYSDFAEESETAIPEFLGTYHHDHGVYAIQMAQLAQLLGRILATQFRPNRDQPDKEETRRLVVALEEWKAMLPADMRSCEIEKDSENIWTYLLHLAYNYLHILLHRQAYTKPRTENNTSDGRPALQAACRVTRIVEDMLSQNLVQFGQMHLITSLFSSLCIHTIELQRSEHIVKRLAEQRAQICLIGLKEIQKYWEVNNLVLELFFQYLDDSTARKLRGGVAEDLPGSEQFNHSSGSASSRNLNAPAFARINAAPVPDTGLDALDNGSVSQTPLVPSHQGSVLFDMPRNILSHGGSADDFTFFMDQFLLNNGAGGLNDTLDMQN</sequence>
<keyword evidence="2" id="KW-0805">Transcription regulation</keyword>
<evidence type="ECO:0000256" key="3">
    <source>
        <dbReference type="ARBA" id="ARBA00023125"/>
    </source>
</evidence>
<dbReference type="SMART" id="SM00906">
    <property type="entry name" value="Fungal_trans"/>
    <property type="match status" value="1"/>
</dbReference>
<dbReference type="GO" id="GO:0003677">
    <property type="term" value="F:DNA binding"/>
    <property type="evidence" value="ECO:0007669"/>
    <property type="project" value="UniProtKB-KW"/>
</dbReference>
<dbReference type="GO" id="GO:0008270">
    <property type="term" value="F:zinc ion binding"/>
    <property type="evidence" value="ECO:0007669"/>
    <property type="project" value="InterPro"/>
</dbReference>
<dbReference type="InterPro" id="IPR052073">
    <property type="entry name" value="Amide_Lactam_Regulators"/>
</dbReference>
<feature type="non-terminal residue" evidence="8">
    <location>
        <position position="666"/>
    </location>
</feature>
<evidence type="ECO:0000313" key="8">
    <source>
        <dbReference type="EMBL" id="RFU32352.1"/>
    </source>
</evidence>
<dbReference type="PANTHER" id="PTHR47171">
    <property type="entry name" value="FARA-RELATED"/>
    <property type="match status" value="1"/>
</dbReference>
<evidence type="ECO:0000259" key="7">
    <source>
        <dbReference type="SMART" id="SM00906"/>
    </source>
</evidence>
<protein>
    <recommendedName>
        <fullName evidence="7">Xylanolytic transcriptional activator regulatory domain-containing protein</fullName>
    </recommendedName>
</protein>
<accession>A0A3E2HGR6</accession>
<evidence type="ECO:0000256" key="5">
    <source>
        <dbReference type="ARBA" id="ARBA00023242"/>
    </source>
</evidence>
<dbReference type="OMA" id="CIHTITI"/>
<dbReference type="AlphaFoldDB" id="A0A3E2HGR6"/>
<organism evidence="8 9">
    <name type="scientific">Scytalidium lignicola</name>
    <name type="common">Hyphomycete</name>
    <dbReference type="NCBI Taxonomy" id="5539"/>
    <lineage>
        <taxon>Eukaryota</taxon>
        <taxon>Fungi</taxon>
        <taxon>Dikarya</taxon>
        <taxon>Ascomycota</taxon>
        <taxon>Pezizomycotina</taxon>
        <taxon>Leotiomycetes</taxon>
        <taxon>Leotiomycetes incertae sedis</taxon>
        <taxon>Scytalidium</taxon>
    </lineage>
</organism>
<keyword evidence="3" id="KW-0238">DNA-binding</keyword>
<feature type="compositionally biased region" description="Polar residues" evidence="6">
    <location>
        <begin position="66"/>
        <end position="79"/>
    </location>
</feature>
<evidence type="ECO:0000256" key="2">
    <source>
        <dbReference type="ARBA" id="ARBA00023015"/>
    </source>
</evidence>
<keyword evidence="5" id="KW-0539">Nucleus</keyword>
<evidence type="ECO:0000256" key="1">
    <source>
        <dbReference type="ARBA" id="ARBA00022833"/>
    </source>
</evidence>
<comment type="caution">
    <text evidence="8">The sequence shown here is derived from an EMBL/GenBank/DDBJ whole genome shotgun (WGS) entry which is preliminary data.</text>
</comment>
<proteinExistence type="predicted"/>
<keyword evidence="4" id="KW-0804">Transcription</keyword>
<keyword evidence="1" id="KW-0862">Zinc</keyword>
<dbReference type="CDD" id="cd12148">
    <property type="entry name" value="fungal_TF_MHR"/>
    <property type="match status" value="1"/>
</dbReference>
<dbReference type="PANTHER" id="PTHR47171:SF1">
    <property type="entry name" value="ZN(II)2CYS6 TRANSCRIPTION FACTOR (EUROFUNG)"/>
    <property type="match status" value="1"/>
</dbReference>
<dbReference type="GO" id="GO:0006351">
    <property type="term" value="P:DNA-templated transcription"/>
    <property type="evidence" value="ECO:0007669"/>
    <property type="project" value="InterPro"/>
</dbReference>
<evidence type="ECO:0000256" key="4">
    <source>
        <dbReference type="ARBA" id="ARBA00023163"/>
    </source>
</evidence>
<feature type="domain" description="Xylanolytic transcriptional activator regulatory" evidence="7">
    <location>
        <begin position="288"/>
        <end position="347"/>
    </location>
</feature>
<keyword evidence="9" id="KW-1185">Reference proteome</keyword>
<evidence type="ECO:0000313" key="9">
    <source>
        <dbReference type="Proteomes" id="UP000258309"/>
    </source>
</evidence>